<sequence>MSLTDQIKILVDNVTAISEDSAQEQRTLIADFLSSTDNQIIRVYVTDTSGMGHQSNTVMIMYRLIQLGFNHNFEVVYAESEGDNLTANKLSKLIPGFMPDGNNPVTVTLSTDPKVDASMIPLTYFKTNIADYPIKYFGFTGGYDKKSTNLANAPTNTDPGVNVSFFLKLQPYQWPQQNTIQRFGIADPILLETVAVLGAATYQKKRGYFINPAQPPPQNAFTGTSQDKYVPYQTIINASKSTENPINLLPVYGIGGSEASGVTDASPNIRSQNVLFDLITAVRYAQRFGSGNQQRGAIIVNIANIPDTAYDSLNELLTGAAPDLTTLNEMVTQLPAIQGDLATHSVEIIDYFNPALADKIALLNGTDGTYKILVVKMGGIPVSAFNYMYSLSTLPCVLEGKATANMVLNMNIPYLNILKDSKVVYPTLPLNATADCQQAKDCNNVSASFKVTPATMNTKMEENPFSLDPPSDGFKTTPAYIISDYIARIYNTSDALNTYFTDLQAFFQNQQQDKLYLGLLYFISYKDSLNTI</sequence>
<keyword evidence="2" id="KW-1185">Reference proteome</keyword>
<gene>
    <name evidence="1" type="ORF">E6C50_02920</name>
</gene>
<reference evidence="1 2" key="1">
    <citation type="submission" date="2019-04" db="EMBL/GenBank/DDBJ databases">
        <title>Flavobacterium sp. nov. isolated from construction timber.</title>
        <authorList>
            <person name="Lin S.-Y."/>
            <person name="Chang C.-T."/>
            <person name="Young C.-C."/>
        </authorList>
    </citation>
    <scope>NUCLEOTIDE SEQUENCE [LARGE SCALE GENOMIC DNA]</scope>
    <source>
        <strain evidence="1 2">CC-CTC003</strain>
    </source>
</reference>
<evidence type="ECO:0000313" key="1">
    <source>
        <dbReference type="EMBL" id="THF53170.1"/>
    </source>
</evidence>
<dbReference type="AlphaFoldDB" id="A0A4S4A400"/>
<organism evidence="1 2">
    <name type="scientific">Flavobacterium supellecticarium</name>
    <dbReference type="NCBI Taxonomy" id="2565924"/>
    <lineage>
        <taxon>Bacteria</taxon>
        <taxon>Pseudomonadati</taxon>
        <taxon>Bacteroidota</taxon>
        <taxon>Flavobacteriia</taxon>
        <taxon>Flavobacteriales</taxon>
        <taxon>Flavobacteriaceae</taxon>
        <taxon>Flavobacterium</taxon>
    </lineage>
</organism>
<name>A0A4S4A400_9FLAO</name>
<proteinExistence type="predicted"/>
<dbReference type="Proteomes" id="UP000307507">
    <property type="component" value="Unassembled WGS sequence"/>
</dbReference>
<evidence type="ECO:0000313" key="2">
    <source>
        <dbReference type="Proteomes" id="UP000307507"/>
    </source>
</evidence>
<dbReference type="OrthoDB" id="1319910at2"/>
<dbReference type="RefSeq" id="WP_136401693.1">
    <property type="nucleotide sequence ID" value="NZ_SSNZ01000001.1"/>
</dbReference>
<dbReference type="EMBL" id="SSNZ01000001">
    <property type="protein sequence ID" value="THF53170.1"/>
    <property type="molecule type" value="Genomic_DNA"/>
</dbReference>
<comment type="caution">
    <text evidence="1">The sequence shown here is derived from an EMBL/GenBank/DDBJ whole genome shotgun (WGS) entry which is preliminary data.</text>
</comment>
<protein>
    <submittedName>
        <fullName evidence="1">Uncharacterized protein</fullName>
    </submittedName>
</protein>
<accession>A0A4S4A400</accession>